<feature type="compositionally biased region" description="Acidic residues" evidence="1">
    <location>
        <begin position="561"/>
        <end position="576"/>
    </location>
</feature>
<evidence type="ECO:0000256" key="1">
    <source>
        <dbReference type="SAM" id="MobiDB-lite"/>
    </source>
</evidence>
<feature type="compositionally biased region" description="Basic and acidic residues" evidence="1">
    <location>
        <begin position="656"/>
        <end position="671"/>
    </location>
</feature>
<feature type="compositionally biased region" description="Basic and acidic residues" evidence="1">
    <location>
        <begin position="394"/>
        <end position="412"/>
    </location>
</feature>
<name>A0A8S3Y1A6_PARAO</name>
<gene>
    <name evidence="2" type="ORF">PAPOLLO_LOCUS24412</name>
</gene>
<feature type="compositionally biased region" description="Polar residues" evidence="1">
    <location>
        <begin position="40"/>
        <end position="60"/>
    </location>
</feature>
<dbReference type="EMBL" id="CAJQZP010001468">
    <property type="protein sequence ID" value="CAG5049152.1"/>
    <property type="molecule type" value="Genomic_DNA"/>
</dbReference>
<organism evidence="2 3">
    <name type="scientific">Parnassius apollo</name>
    <name type="common">Apollo butterfly</name>
    <name type="synonym">Papilio apollo</name>
    <dbReference type="NCBI Taxonomy" id="110799"/>
    <lineage>
        <taxon>Eukaryota</taxon>
        <taxon>Metazoa</taxon>
        <taxon>Ecdysozoa</taxon>
        <taxon>Arthropoda</taxon>
        <taxon>Hexapoda</taxon>
        <taxon>Insecta</taxon>
        <taxon>Pterygota</taxon>
        <taxon>Neoptera</taxon>
        <taxon>Endopterygota</taxon>
        <taxon>Lepidoptera</taxon>
        <taxon>Glossata</taxon>
        <taxon>Ditrysia</taxon>
        <taxon>Papilionoidea</taxon>
        <taxon>Papilionidae</taxon>
        <taxon>Parnassiinae</taxon>
        <taxon>Parnassini</taxon>
        <taxon>Parnassius</taxon>
        <taxon>Parnassius</taxon>
    </lineage>
</organism>
<feature type="region of interest" description="Disordered" evidence="1">
    <location>
        <begin position="24"/>
        <end position="86"/>
    </location>
</feature>
<feature type="compositionally biased region" description="Basic and acidic residues" evidence="1">
    <location>
        <begin position="426"/>
        <end position="458"/>
    </location>
</feature>
<feature type="compositionally biased region" description="Polar residues" evidence="1">
    <location>
        <begin position="688"/>
        <end position="698"/>
    </location>
</feature>
<feature type="compositionally biased region" description="Acidic residues" evidence="1">
    <location>
        <begin position="24"/>
        <end position="36"/>
    </location>
</feature>
<keyword evidence="3" id="KW-1185">Reference proteome</keyword>
<feature type="region of interest" description="Disordered" evidence="1">
    <location>
        <begin position="337"/>
        <end position="469"/>
    </location>
</feature>
<protein>
    <submittedName>
        <fullName evidence="2">(apollo) hypothetical protein</fullName>
    </submittedName>
</protein>
<feature type="compositionally biased region" description="Polar residues" evidence="1">
    <location>
        <begin position="361"/>
        <end position="377"/>
    </location>
</feature>
<feature type="compositionally biased region" description="Basic and acidic residues" evidence="1">
    <location>
        <begin position="231"/>
        <end position="243"/>
    </location>
</feature>
<dbReference type="AlphaFoldDB" id="A0A8S3Y1A6"/>
<reference evidence="2" key="1">
    <citation type="submission" date="2021-04" db="EMBL/GenBank/DDBJ databases">
        <authorList>
            <person name="Tunstrom K."/>
        </authorList>
    </citation>
    <scope>NUCLEOTIDE SEQUENCE</scope>
</reference>
<feature type="compositionally biased region" description="Polar residues" evidence="1">
    <location>
        <begin position="337"/>
        <end position="353"/>
    </location>
</feature>
<feature type="region of interest" description="Disordered" evidence="1">
    <location>
        <begin position="231"/>
        <end position="265"/>
    </location>
</feature>
<accession>A0A8S3Y1A6</accession>
<feature type="compositionally biased region" description="Polar residues" evidence="1">
    <location>
        <begin position="580"/>
        <end position="591"/>
    </location>
</feature>
<comment type="caution">
    <text evidence="2">The sequence shown here is derived from an EMBL/GenBank/DDBJ whole genome shotgun (WGS) entry which is preliminary data.</text>
</comment>
<proteinExistence type="predicted"/>
<dbReference type="Proteomes" id="UP000691718">
    <property type="component" value="Unassembled WGS sequence"/>
</dbReference>
<evidence type="ECO:0000313" key="2">
    <source>
        <dbReference type="EMBL" id="CAG5049152.1"/>
    </source>
</evidence>
<sequence>MKYCQELSVLQFYCDAGEAEYENNDELSAEEYQQDEQEARMNTQVETKNNGRLQASQGSSHFADLTYNPYKQRNPSAPLPNFENVKLSGTNRDIRNEKTTNANLDSELKPLSNYRQANAYIENNEQGATRNLNDNNLKLSRTQNHIQYDIGINKRAMLPLNTNEEGDLLFEHNGDQVSINKLDKSEYTRESADRNEQSQCSKQLYNNIPKFRDFSDYIKFDKLHLNVNRDRRQIQENDDKETNESTLSPEENKESDTANEDEESAIKRHVKKLTAQELEELFNTLSEDKRALLKKIIETDYEKDNEGINKREITKKAGTVEENNYIENGQIDSSKIQGGCSNIDVNTEPSISHETTDNNKRNMNLTETGEVLSNKNNDGSDKPESTGELGNKNENIKETKSGSNLDSDKLDNEANVEPDTQVMSKTENKRETNINENIKMEKSSDSLITDRDNNKNNQERFSPADESELINEETELDNLYKKNIKRETSLDDLSDRSAFIKSLEESFPNSNSYDETNVFSGSNMAPMIRVKRKNAESAMTKRSANAIADSNVPYFPNKGENDDEDNDEGSEFDEDGFYDRTSNYARNSENNIPFDIQPHFSGNDERVLNHRSSRNYGHENGNLERDTMSLGSDTDNAMTGVEGVNDNLMYNSGSRSKRDSQENVDNKKSSEAKTNNVIRNSESKTDTDNYVSAPSYQETDAFGPLPRNYDGDLGRYKRIRRVKQLPVFKSNNSDDE</sequence>
<evidence type="ECO:0000313" key="3">
    <source>
        <dbReference type="Proteomes" id="UP000691718"/>
    </source>
</evidence>
<dbReference type="OrthoDB" id="6766427at2759"/>
<feature type="region of interest" description="Disordered" evidence="1">
    <location>
        <begin position="533"/>
        <end position="712"/>
    </location>
</feature>